<keyword evidence="2" id="KW-0012">Acyltransferase</keyword>
<dbReference type="Gene3D" id="2.160.10.10">
    <property type="entry name" value="Hexapeptide repeat proteins"/>
    <property type="match status" value="1"/>
</dbReference>
<dbReference type="InterPro" id="IPR050065">
    <property type="entry name" value="GlmU-like"/>
</dbReference>
<protein>
    <submittedName>
        <fullName evidence="3">UDP-N-acetylglucosamine diphosphorylase/glucosamine-1-phosphate N-acetyltransferase</fullName>
    </submittedName>
</protein>
<accession>A0A1H5UTU8</accession>
<dbReference type="Proteomes" id="UP000236736">
    <property type="component" value="Unassembled WGS sequence"/>
</dbReference>
<dbReference type="STRING" id="1120964.GCA_001313265_02276"/>
<reference evidence="4" key="1">
    <citation type="submission" date="2016-10" db="EMBL/GenBank/DDBJ databases">
        <authorList>
            <person name="Varghese N."/>
            <person name="Submissions S."/>
        </authorList>
    </citation>
    <scope>NUCLEOTIDE SEQUENCE [LARGE SCALE GENOMIC DNA]</scope>
    <source>
        <strain evidence="4">DSM 17298</strain>
    </source>
</reference>
<dbReference type="InterPro" id="IPR011004">
    <property type="entry name" value="Trimer_LpxA-like_sf"/>
</dbReference>
<dbReference type="Pfam" id="PF13562">
    <property type="entry name" value="NTP_transf_4"/>
    <property type="match status" value="1"/>
</dbReference>
<dbReference type="SUPFAM" id="SSF51161">
    <property type="entry name" value="Trimeric LpxA-like enzymes"/>
    <property type="match status" value="1"/>
</dbReference>
<name>A0A1H5UTU8_9BACT</name>
<proteinExistence type="predicted"/>
<keyword evidence="4" id="KW-1185">Reference proteome</keyword>
<dbReference type="PANTHER" id="PTHR43584">
    <property type="entry name" value="NUCLEOTIDYL TRANSFERASE"/>
    <property type="match status" value="1"/>
</dbReference>
<dbReference type="EMBL" id="FNVR01000005">
    <property type="protein sequence ID" value="SEF78414.1"/>
    <property type="molecule type" value="Genomic_DNA"/>
</dbReference>
<dbReference type="InterPro" id="IPR023917">
    <property type="entry name" value="Bifunctiontional_GlmU_bac-type"/>
</dbReference>
<evidence type="ECO:0000256" key="1">
    <source>
        <dbReference type="ARBA" id="ARBA00022679"/>
    </source>
</evidence>
<evidence type="ECO:0000313" key="4">
    <source>
        <dbReference type="Proteomes" id="UP000236736"/>
    </source>
</evidence>
<dbReference type="GO" id="GO:0016779">
    <property type="term" value="F:nucleotidyltransferase activity"/>
    <property type="evidence" value="ECO:0007669"/>
    <property type="project" value="UniProtKB-ARBA"/>
</dbReference>
<evidence type="ECO:0000256" key="2">
    <source>
        <dbReference type="ARBA" id="ARBA00023315"/>
    </source>
</evidence>
<evidence type="ECO:0000313" key="3">
    <source>
        <dbReference type="EMBL" id="SEF78414.1"/>
    </source>
</evidence>
<sequence>MDSGRLFYFCPMNKILLFDDPSIRGSLLPFTFTRPVADIRVGILKISEKWQNYANLEISYLTQEYLQAKFPRNSSPALAVNGAWLPEVGSIDHLKNLKPNQSLYWGKTLMATYIGETEKNLSFAADREIVQLVAEPTLLQKTWNIFQLNASEIKKDFALLTKGRKSQPVRDPHTIVYASENIFIEEGAKIKAAVLNAEAGPIYIGKNTEIQEGALIRGPFALCEGSTVNMGAKLRGDTTVGPYSKVGGEISNAVFFGYSNKGHDGFLGNSVIGEWCNLGADTNTSNLKNNYATVKLWDYTKGGFSNTGLQFCGLMMGDHSKCGINTMFNTGTVVGVGANIFGDGFPRNFIPSFSWGGAAGFSTFSMPKFEETVKAVFGRRGKDWTNEEKEIIERVFDLTKSYRIWDKTS</sequence>
<dbReference type="GO" id="GO:0016746">
    <property type="term" value="F:acyltransferase activity"/>
    <property type="evidence" value="ECO:0007669"/>
    <property type="project" value="UniProtKB-KW"/>
</dbReference>
<dbReference type="CDD" id="cd05635">
    <property type="entry name" value="LbH_unknown"/>
    <property type="match status" value="1"/>
</dbReference>
<dbReference type="AlphaFoldDB" id="A0A1H5UTU8"/>
<gene>
    <name evidence="3" type="ORF">SAMN03080598_01388</name>
</gene>
<organism evidence="3 4">
    <name type="scientific">Algoriphagus boritolerans DSM 17298 = JCM 18970</name>
    <dbReference type="NCBI Taxonomy" id="1120964"/>
    <lineage>
        <taxon>Bacteria</taxon>
        <taxon>Pseudomonadati</taxon>
        <taxon>Bacteroidota</taxon>
        <taxon>Cytophagia</taxon>
        <taxon>Cytophagales</taxon>
        <taxon>Cyclobacteriaceae</taxon>
        <taxon>Algoriphagus</taxon>
    </lineage>
</organism>
<dbReference type="NCBIfam" id="TIGR03991">
    <property type="entry name" value="alt_bact_glmU"/>
    <property type="match status" value="1"/>
</dbReference>
<keyword evidence="1 3" id="KW-0808">Transferase</keyword>